<evidence type="ECO:0000256" key="1">
    <source>
        <dbReference type="SAM" id="SignalP"/>
    </source>
</evidence>
<dbReference type="SUPFAM" id="SSF56925">
    <property type="entry name" value="OMPA-like"/>
    <property type="match status" value="1"/>
</dbReference>
<organism evidence="2 3">
    <name type="scientific">Pontibacter oryzae</name>
    <dbReference type="NCBI Taxonomy" id="2304593"/>
    <lineage>
        <taxon>Bacteria</taxon>
        <taxon>Pseudomonadati</taxon>
        <taxon>Bacteroidota</taxon>
        <taxon>Cytophagia</taxon>
        <taxon>Cytophagales</taxon>
        <taxon>Hymenobacteraceae</taxon>
        <taxon>Pontibacter</taxon>
    </lineage>
</organism>
<keyword evidence="1" id="KW-0732">Signal</keyword>
<sequence length="188" mass="20293">MKRLILLIGCTFILVQAKAQVQERTFFVTASGGATIHKENKSSKAKSLKLGGSINYQLNHSWSLGLTTEHTISTSESNQGAILSSGSGYSSYRSSSEAQFKSWFIGPQARYYYPLHNKISLFGEAQTGVYWESSESKSASASSGYLGGNFVSTNGSIAKDYSSFKAKAARAIVSQGLCTLSNRVSELN</sequence>
<gene>
    <name evidence="2" type="ORF">D1627_02870</name>
</gene>
<dbReference type="RefSeq" id="WP_119430689.1">
    <property type="nucleotide sequence ID" value="NZ_QWGE01000001.1"/>
</dbReference>
<dbReference type="EMBL" id="QWGE01000001">
    <property type="protein sequence ID" value="RIJ42807.1"/>
    <property type="molecule type" value="Genomic_DNA"/>
</dbReference>
<feature type="signal peptide" evidence="1">
    <location>
        <begin position="1"/>
        <end position="19"/>
    </location>
</feature>
<keyword evidence="3" id="KW-1185">Reference proteome</keyword>
<protein>
    <recommendedName>
        <fullName evidence="4">Outer membrane protein beta-barrel domain-containing protein</fullName>
    </recommendedName>
</protein>
<evidence type="ECO:0008006" key="4">
    <source>
        <dbReference type="Google" id="ProtNLM"/>
    </source>
</evidence>
<accession>A0A399SLH5</accession>
<comment type="caution">
    <text evidence="2">The sequence shown here is derived from an EMBL/GenBank/DDBJ whole genome shotgun (WGS) entry which is preliminary data.</text>
</comment>
<dbReference type="Proteomes" id="UP000266005">
    <property type="component" value="Unassembled WGS sequence"/>
</dbReference>
<dbReference type="AlphaFoldDB" id="A0A399SLH5"/>
<evidence type="ECO:0000313" key="3">
    <source>
        <dbReference type="Proteomes" id="UP000266005"/>
    </source>
</evidence>
<feature type="chain" id="PRO_5017448885" description="Outer membrane protein beta-barrel domain-containing protein" evidence="1">
    <location>
        <begin position="20"/>
        <end position="188"/>
    </location>
</feature>
<evidence type="ECO:0000313" key="2">
    <source>
        <dbReference type="EMBL" id="RIJ42807.1"/>
    </source>
</evidence>
<name>A0A399SLH5_9BACT</name>
<dbReference type="InterPro" id="IPR011250">
    <property type="entry name" value="OMP/PagP_B-barrel"/>
</dbReference>
<proteinExistence type="predicted"/>
<reference evidence="3" key="1">
    <citation type="submission" date="2018-08" db="EMBL/GenBank/DDBJ databases">
        <title>Mucilaginibacter sp. MYSH2.</title>
        <authorList>
            <person name="Seo T."/>
        </authorList>
    </citation>
    <scope>NUCLEOTIDE SEQUENCE [LARGE SCALE GENOMIC DNA]</scope>
    <source>
        <strain evidence="3">KIRAN</strain>
    </source>
</reference>